<dbReference type="Pfam" id="PF21274">
    <property type="entry name" value="Rng_hyd_C"/>
    <property type="match status" value="1"/>
</dbReference>
<comment type="caution">
    <text evidence="5">The sequence shown here is derived from an EMBL/GenBank/DDBJ whole genome shotgun (WGS) entry which is preliminary data.</text>
</comment>
<dbReference type="SUPFAM" id="SSF51905">
    <property type="entry name" value="FAD/NAD(P)-binding domain"/>
    <property type="match status" value="1"/>
</dbReference>
<evidence type="ECO:0000256" key="2">
    <source>
        <dbReference type="ARBA" id="ARBA00022630"/>
    </source>
</evidence>
<evidence type="ECO:0000259" key="4">
    <source>
        <dbReference type="Pfam" id="PF01494"/>
    </source>
</evidence>
<evidence type="ECO:0000256" key="3">
    <source>
        <dbReference type="ARBA" id="ARBA00022827"/>
    </source>
</evidence>
<dbReference type="Gene3D" id="3.30.70.2450">
    <property type="match status" value="1"/>
</dbReference>
<dbReference type="Proteomes" id="UP000537204">
    <property type="component" value="Unassembled WGS sequence"/>
</dbReference>
<gene>
    <name evidence="5" type="ORF">HDE68_005371</name>
</gene>
<dbReference type="PRINTS" id="PR00420">
    <property type="entry name" value="RNGMNOXGNASE"/>
</dbReference>
<protein>
    <submittedName>
        <fullName evidence="5">2-polyprenyl-6-methoxyphenol hydroxylase-like FAD-dependent oxidoreductase</fullName>
    </submittedName>
</protein>
<dbReference type="InterPro" id="IPR002938">
    <property type="entry name" value="FAD-bd"/>
</dbReference>
<organism evidence="5 6">
    <name type="scientific">Pedobacter cryoconitis</name>
    <dbReference type="NCBI Taxonomy" id="188932"/>
    <lineage>
        <taxon>Bacteria</taxon>
        <taxon>Pseudomonadati</taxon>
        <taxon>Bacteroidota</taxon>
        <taxon>Sphingobacteriia</taxon>
        <taxon>Sphingobacteriales</taxon>
        <taxon>Sphingobacteriaceae</taxon>
        <taxon>Pedobacter</taxon>
    </lineage>
</organism>
<sequence length="536" mass="58765">MSSLYKSDKGLFQNFVFQSFYMKTTTENNKSISDNSIYDVIISGAGPVGLFLACELALAKCSVLILEKTENPHSPLKQMPFGIRGLSAPTIEALDRRGLLEKLELHKRVKKPHATAAQGAGRQAGHFAGIPFHEDNIDTSQWKYRLPSSTAPVLVSEMEELESILTGRANDLGVVIRRGIAITGFHQTLDEVTVESGDQSFQGKWLIGCDGSRSIVRKLSGFEFAGTEPEFTGYTAKVDFADPEKLSPGRNVTPTGMYLQSQPGYLAIQEFDHGAFHNSKNPITPEHVQEVLRRISNTDVTITALHMATTWTDRSRQATSYRKGRILLAGDAAHIHAPLGGQGLNLGLGDAMNLGWKLAATIQGKAPEGLLDTYFTERHPIGSKVLDWSRAQVAIMKPDPDSRALYAIVRDLMNTRDGATYFAATVWGVLTKYDFGTGHPVTGHSIPNFEFGDGVTISSLMHNGQGILLDFEKDASLQALADQYSGQIRYISGNPKIRLGISALLIRPDGVIAWASDQHPDYSELKKAADRWFVCN</sequence>
<comment type="cofactor">
    <cofactor evidence="1">
        <name>FAD</name>
        <dbReference type="ChEBI" id="CHEBI:57692"/>
    </cofactor>
</comment>
<dbReference type="EMBL" id="JACHCE010000014">
    <property type="protein sequence ID" value="MBB5639426.1"/>
    <property type="molecule type" value="Genomic_DNA"/>
</dbReference>
<dbReference type="GO" id="GO:0071949">
    <property type="term" value="F:FAD binding"/>
    <property type="evidence" value="ECO:0007669"/>
    <property type="project" value="InterPro"/>
</dbReference>
<feature type="domain" description="FAD-binding" evidence="4">
    <location>
        <begin position="38"/>
        <end position="389"/>
    </location>
</feature>
<dbReference type="Pfam" id="PF01494">
    <property type="entry name" value="FAD_binding_3"/>
    <property type="match status" value="1"/>
</dbReference>
<accession>A0A7W9E1T4</accession>
<dbReference type="GO" id="GO:0016709">
    <property type="term" value="F:oxidoreductase activity, acting on paired donors, with incorporation or reduction of molecular oxygen, NAD(P)H as one donor, and incorporation of one atom of oxygen"/>
    <property type="evidence" value="ECO:0007669"/>
    <property type="project" value="UniProtKB-ARBA"/>
</dbReference>
<keyword evidence="3" id="KW-0274">FAD</keyword>
<dbReference type="Gene3D" id="3.40.30.120">
    <property type="match status" value="1"/>
</dbReference>
<evidence type="ECO:0000313" key="6">
    <source>
        <dbReference type="Proteomes" id="UP000537204"/>
    </source>
</evidence>
<evidence type="ECO:0000313" key="5">
    <source>
        <dbReference type="EMBL" id="MBB5639426.1"/>
    </source>
</evidence>
<name>A0A7W9E1T4_9SPHI</name>
<proteinExistence type="predicted"/>
<dbReference type="Gene3D" id="3.50.50.60">
    <property type="entry name" value="FAD/NAD(P)-binding domain"/>
    <property type="match status" value="1"/>
</dbReference>
<evidence type="ECO:0000256" key="1">
    <source>
        <dbReference type="ARBA" id="ARBA00001974"/>
    </source>
</evidence>
<dbReference type="PANTHER" id="PTHR43004">
    <property type="entry name" value="TRK SYSTEM POTASSIUM UPTAKE PROTEIN"/>
    <property type="match status" value="1"/>
</dbReference>
<reference evidence="5 6" key="1">
    <citation type="submission" date="2020-08" db="EMBL/GenBank/DDBJ databases">
        <title>Genomic Encyclopedia of Type Strains, Phase IV (KMG-V): Genome sequencing to study the core and pangenomes of soil and plant-associated prokaryotes.</title>
        <authorList>
            <person name="Whitman W."/>
        </authorList>
    </citation>
    <scope>NUCLEOTIDE SEQUENCE [LARGE SCALE GENOMIC DNA]</scope>
    <source>
        <strain evidence="5 6">S3M1</strain>
    </source>
</reference>
<dbReference type="InterPro" id="IPR050641">
    <property type="entry name" value="RIFMO-like"/>
</dbReference>
<dbReference type="PANTHER" id="PTHR43004:SF19">
    <property type="entry name" value="BINDING MONOOXYGENASE, PUTATIVE (JCVI)-RELATED"/>
    <property type="match status" value="1"/>
</dbReference>
<dbReference type="InterPro" id="IPR036188">
    <property type="entry name" value="FAD/NAD-bd_sf"/>
</dbReference>
<keyword evidence="2" id="KW-0285">Flavoprotein</keyword>
<dbReference type="AlphaFoldDB" id="A0A7W9E1T4"/>